<keyword evidence="1" id="KW-0805">Transcription regulation</keyword>
<reference evidence="6 7" key="1">
    <citation type="submission" date="2020-04" db="EMBL/GenBank/DDBJ databases">
        <authorList>
            <person name="Hitch T.C.A."/>
            <person name="Wylensek D."/>
            <person name="Clavel T."/>
        </authorList>
    </citation>
    <scope>NUCLEOTIDE SEQUENCE [LARGE SCALE GENOMIC DNA]</scope>
    <source>
        <strain evidence="6 7">BL-383-APC-3D</strain>
    </source>
</reference>
<dbReference type="Pfam" id="PF00440">
    <property type="entry name" value="TetR_N"/>
    <property type="match status" value="1"/>
</dbReference>
<dbReference type="AlphaFoldDB" id="A0AB36CNI2"/>
<keyword evidence="2 4" id="KW-0238">DNA-binding</keyword>
<organism evidence="6 7">
    <name type="scientific">Corynebacterium stationis</name>
    <dbReference type="NCBI Taxonomy" id="1705"/>
    <lineage>
        <taxon>Bacteria</taxon>
        <taxon>Bacillati</taxon>
        <taxon>Actinomycetota</taxon>
        <taxon>Actinomycetes</taxon>
        <taxon>Mycobacteriales</taxon>
        <taxon>Corynebacteriaceae</taxon>
        <taxon>Corynebacterium</taxon>
    </lineage>
</organism>
<name>A0AB36CNI2_9CORY</name>
<evidence type="ECO:0000256" key="2">
    <source>
        <dbReference type="ARBA" id="ARBA00023125"/>
    </source>
</evidence>
<dbReference type="InterPro" id="IPR036271">
    <property type="entry name" value="Tet_transcr_reg_TetR-rel_C_sf"/>
</dbReference>
<dbReference type="EMBL" id="JABAFZ010000011">
    <property type="protein sequence ID" value="NME90348.1"/>
    <property type="molecule type" value="Genomic_DNA"/>
</dbReference>
<feature type="domain" description="HTH tetR-type" evidence="5">
    <location>
        <begin position="2"/>
        <end position="62"/>
    </location>
</feature>
<dbReference type="PANTHER" id="PTHR47506">
    <property type="entry name" value="TRANSCRIPTIONAL REGULATORY PROTEIN"/>
    <property type="match status" value="1"/>
</dbReference>
<evidence type="ECO:0000313" key="7">
    <source>
        <dbReference type="Proteomes" id="UP000544551"/>
    </source>
</evidence>
<evidence type="ECO:0000313" key="6">
    <source>
        <dbReference type="EMBL" id="NME90348.1"/>
    </source>
</evidence>
<evidence type="ECO:0000256" key="3">
    <source>
        <dbReference type="ARBA" id="ARBA00023163"/>
    </source>
</evidence>
<feature type="DNA-binding region" description="H-T-H motif" evidence="4">
    <location>
        <begin position="25"/>
        <end position="44"/>
    </location>
</feature>
<protein>
    <submittedName>
        <fullName evidence="6">TetR/AcrR family transcriptional regulator</fullName>
    </submittedName>
</protein>
<evidence type="ECO:0000259" key="5">
    <source>
        <dbReference type="PROSITE" id="PS50977"/>
    </source>
</evidence>
<dbReference type="Pfam" id="PF16925">
    <property type="entry name" value="TetR_C_13"/>
    <property type="match status" value="1"/>
</dbReference>
<dbReference type="GO" id="GO:0003677">
    <property type="term" value="F:DNA binding"/>
    <property type="evidence" value="ECO:0007669"/>
    <property type="project" value="UniProtKB-UniRule"/>
</dbReference>
<comment type="caution">
    <text evidence="6">The sequence shown here is derived from an EMBL/GenBank/DDBJ whole genome shotgun (WGS) entry which is preliminary data.</text>
</comment>
<gene>
    <name evidence="6" type="ORF">HF853_11840</name>
</gene>
<sequence length="189" mass="20572">MTTAREKLLSAAEERFYNNGINATGIDSITTDAGVAKKSLYNNFSSKAALVDAYIEQRHQEWLSLYRVREAQAASAMEKVLAVFDAYIDHAMHNYANGFRGCGLLNAAAEFPAGSPAREAVKEHKQEVEAIIAHHLLAAPTIEDSDHAQQVAEHLSFLLEGAVARAGLEGTPQRLHNARTIAARMLNAS</sequence>
<evidence type="ECO:0000256" key="1">
    <source>
        <dbReference type="ARBA" id="ARBA00023015"/>
    </source>
</evidence>
<dbReference type="Proteomes" id="UP000544551">
    <property type="component" value="Unassembled WGS sequence"/>
</dbReference>
<dbReference type="Gene3D" id="1.10.357.10">
    <property type="entry name" value="Tetracycline Repressor, domain 2"/>
    <property type="match status" value="1"/>
</dbReference>
<proteinExistence type="predicted"/>
<dbReference type="InterPro" id="IPR011075">
    <property type="entry name" value="TetR_C"/>
</dbReference>
<accession>A0AB36CNI2</accession>
<dbReference type="InterPro" id="IPR009057">
    <property type="entry name" value="Homeodomain-like_sf"/>
</dbReference>
<dbReference type="PRINTS" id="PR00455">
    <property type="entry name" value="HTHTETR"/>
</dbReference>
<dbReference type="PROSITE" id="PS50977">
    <property type="entry name" value="HTH_TETR_2"/>
    <property type="match status" value="1"/>
</dbReference>
<dbReference type="PANTHER" id="PTHR47506:SF1">
    <property type="entry name" value="HTH-TYPE TRANSCRIPTIONAL REGULATOR YJDC"/>
    <property type="match status" value="1"/>
</dbReference>
<dbReference type="InterPro" id="IPR001647">
    <property type="entry name" value="HTH_TetR"/>
</dbReference>
<dbReference type="SUPFAM" id="SSF48498">
    <property type="entry name" value="Tetracyclin repressor-like, C-terminal domain"/>
    <property type="match status" value="1"/>
</dbReference>
<dbReference type="RefSeq" id="WP_168970439.1">
    <property type="nucleotide sequence ID" value="NZ_JABAFZ010000011.1"/>
</dbReference>
<keyword evidence="3" id="KW-0804">Transcription</keyword>
<evidence type="ECO:0000256" key="4">
    <source>
        <dbReference type="PROSITE-ProRule" id="PRU00335"/>
    </source>
</evidence>
<dbReference type="SUPFAM" id="SSF46689">
    <property type="entry name" value="Homeodomain-like"/>
    <property type="match status" value="1"/>
</dbReference>